<reference evidence="4 5" key="1">
    <citation type="journal article" date="2018" name="Nat. Biotechnol.">
        <title>A standardized bacterial taxonomy based on genome phylogeny substantially revises the tree of life.</title>
        <authorList>
            <person name="Parks D.H."/>
            <person name="Chuvochina M."/>
            <person name="Waite D.W."/>
            <person name="Rinke C."/>
            <person name="Skarshewski A."/>
            <person name="Chaumeil P.A."/>
            <person name="Hugenholtz P."/>
        </authorList>
    </citation>
    <scope>NUCLEOTIDE SEQUENCE [LARGE SCALE GENOMIC DNA]</scope>
    <source>
        <strain evidence="4">UBA8672</strain>
    </source>
</reference>
<dbReference type="EMBL" id="DPPF01000214">
    <property type="protein sequence ID" value="HCW94019.1"/>
    <property type="molecule type" value="Genomic_DNA"/>
</dbReference>
<evidence type="ECO:0000259" key="2">
    <source>
        <dbReference type="Pfam" id="PF00534"/>
    </source>
</evidence>
<protein>
    <submittedName>
        <fullName evidence="4">Glycosyl transferase family 1</fullName>
    </submittedName>
</protein>
<dbReference type="Gene3D" id="3.40.50.2000">
    <property type="entry name" value="Glycogen Phosphorylase B"/>
    <property type="match status" value="2"/>
</dbReference>
<organism evidence="4 5">
    <name type="scientific">Flexistipes sinusarabici</name>
    <dbReference type="NCBI Taxonomy" id="2352"/>
    <lineage>
        <taxon>Bacteria</taxon>
        <taxon>Pseudomonadati</taxon>
        <taxon>Deferribacterota</taxon>
        <taxon>Deferribacteres</taxon>
        <taxon>Deferribacterales</taxon>
        <taxon>Flexistipitaceae</taxon>
        <taxon>Flexistipes</taxon>
    </lineage>
</organism>
<comment type="caution">
    <text evidence="4">The sequence shown here is derived from an EMBL/GenBank/DDBJ whole genome shotgun (WGS) entry which is preliminary data.</text>
</comment>
<proteinExistence type="predicted"/>
<dbReference type="GO" id="GO:0016757">
    <property type="term" value="F:glycosyltransferase activity"/>
    <property type="evidence" value="ECO:0007669"/>
    <property type="project" value="InterPro"/>
</dbReference>
<sequence>MHRMNIALLHYSCPPVVGGVEEILRQQALLFSRNFNNVKIFAGTGSQFAKNIPVEINPLLGSQEKTVEMSVRMYLQGQKELFYNLKEKIKNYLLKSLEPFDLLIAHNVLTMRYNLPLTYAIHEIAEKNDTEVVSWNHDCLFFYKDSDRKFSHEIYKILRQFNKKLTYVAVSESRKKDFEKLYGKDDCVTTIPNGIDPKSFYELDDSSVKIIDERNLLKADFIMVQPSRLHPRKNIELSIKVTSELTKKGLDAILIVTGAFDPHEEGTRRYYNNLKQMINNYNIENNVIILAEYRLKSGELINSNRLNIRDLYLISDILFLPSFHEGFGIPLLEAGMIKLPVVCSDIPPFRTIGEDSVTYFKLDETPGNIADKIIEFLKNSSTGNFFRKVIKKYSWDNIYEKNLQPFLSHLYVKRNKKTLDNY</sequence>
<dbReference type="AlphaFoldDB" id="A0A3D5QFI0"/>
<name>A0A3D5QFI0_FLESI</name>
<dbReference type="InterPro" id="IPR001296">
    <property type="entry name" value="Glyco_trans_1"/>
</dbReference>
<dbReference type="InterPro" id="IPR028098">
    <property type="entry name" value="Glyco_trans_4-like_N"/>
</dbReference>
<feature type="domain" description="Glycosyltransferase subfamily 4-like N-terminal" evidence="3">
    <location>
        <begin position="17"/>
        <end position="198"/>
    </location>
</feature>
<dbReference type="PANTHER" id="PTHR46401:SF2">
    <property type="entry name" value="GLYCOSYLTRANSFERASE WBBK-RELATED"/>
    <property type="match status" value="1"/>
</dbReference>
<keyword evidence="1 4" id="KW-0808">Transferase</keyword>
<dbReference type="Proteomes" id="UP000262325">
    <property type="component" value="Unassembled WGS sequence"/>
</dbReference>
<accession>A0A3D5QFI0</accession>
<dbReference type="PANTHER" id="PTHR46401">
    <property type="entry name" value="GLYCOSYLTRANSFERASE WBBK-RELATED"/>
    <property type="match status" value="1"/>
</dbReference>
<dbReference type="SUPFAM" id="SSF53756">
    <property type="entry name" value="UDP-Glycosyltransferase/glycogen phosphorylase"/>
    <property type="match status" value="1"/>
</dbReference>
<evidence type="ECO:0000256" key="1">
    <source>
        <dbReference type="ARBA" id="ARBA00022679"/>
    </source>
</evidence>
<evidence type="ECO:0000259" key="3">
    <source>
        <dbReference type="Pfam" id="PF13439"/>
    </source>
</evidence>
<evidence type="ECO:0000313" key="5">
    <source>
        <dbReference type="Proteomes" id="UP000262325"/>
    </source>
</evidence>
<dbReference type="Pfam" id="PF00534">
    <property type="entry name" value="Glycos_transf_1"/>
    <property type="match status" value="1"/>
</dbReference>
<dbReference type="CDD" id="cd03801">
    <property type="entry name" value="GT4_PimA-like"/>
    <property type="match status" value="1"/>
</dbReference>
<feature type="domain" description="Glycosyl transferase family 1" evidence="2">
    <location>
        <begin position="215"/>
        <end position="383"/>
    </location>
</feature>
<dbReference type="Pfam" id="PF13439">
    <property type="entry name" value="Glyco_transf_4"/>
    <property type="match status" value="1"/>
</dbReference>
<evidence type="ECO:0000313" key="4">
    <source>
        <dbReference type="EMBL" id="HCW94019.1"/>
    </source>
</evidence>
<gene>
    <name evidence="4" type="ORF">DHM44_10110</name>
</gene>